<dbReference type="EMBL" id="HG793128">
    <property type="protein sequence ID" value="CDK27546.1"/>
    <property type="molecule type" value="Genomic_DNA"/>
</dbReference>
<accession>W6MM18</accession>
<gene>
    <name evidence="3" type="ORF">KUCA_T00003524001</name>
</gene>
<dbReference type="RefSeq" id="XP_022459539.1">
    <property type="nucleotide sequence ID" value="XM_022601947.1"/>
</dbReference>
<dbReference type="GeneID" id="34520927"/>
<dbReference type="Pfam" id="PF12738">
    <property type="entry name" value="PTCB-BRCT"/>
    <property type="match status" value="2"/>
</dbReference>
<dbReference type="GO" id="GO:0006302">
    <property type="term" value="P:double-strand break repair"/>
    <property type="evidence" value="ECO:0007669"/>
    <property type="project" value="TreeGrafter"/>
</dbReference>
<proteinExistence type="predicted"/>
<dbReference type="GO" id="GO:1990683">
    <property type="term" value="P:DNA double-strand break attachment to nuclear envelope"/>
    <property type="evidence" value="ECO:0007669"/>
    <property type="project" value="TreeGrafter"/>
</dbReference>
<dbReference type="InterPro" id="IPR036420">
    <property type="entry name" value="BRCT_dom_sf"/>
</dbReference>
<dbReference type="Gene3D" id="3.40.50.10190">
    <property type="entry name" value="BRCT domain"/>
    <property type="match status" value="5"/>
</dbReference>
<feature type="domain" description="BRCT" evidence="2">
    <location>
        <begin position="680"/>
        <end position="770"/>
    </location>
</feature>
<evidence type="ECO:0000256" key="1">
    <source>
        <dbReference type="SAM" id="MobiDB-lite"/>
    </source>
</evidence>
<dbReference type="STRING" id="1382522.W6MM18"/>
<reference evidence="3" key="1">
    <citation type="submission" date="2013-12" db="EMBL/GenBank/DDBJ databases">
        <authorList>
            <person name="Genoscope - CEA"/>
        </authorList>
    </citation>
    <scope>NUCLEOTIDE SEQUENCE</scope>
    <source>
        <strain evidence="3">CBS 1993</strain>
    </source>
</reference>
<evidence type="ECO:0000313" key="3">
    <source>
        <dbReference type="EMBL" id="CDK27546.1"/>
    </source>
</evidence>
<dbReference type="HOGENOM" id="CLU_002149_0_0_1"/>
<dbReference type="PANTHER" id="PTHR47667">
    <property type="entry name" value="REGULATOR OF TY1 TRANSPOSITION PROTEIN 107"/>
    <property type="match status" value="1"/>
</dbReference>
<feature type="domain" description="BRCT" evidence="2">
    <location>
        <begin position="97"/>
        <end position="199"/>
    </location>
</feature>
<dbReference type="InterPro" id="IPR053036">
    <property type="entry name" value="CellCycle_DNARepair_Reg"/>
</dbReference>
<feature type="region of interest" description="Disordered" evidence="1">
    <location>
        <begin position="491"/>
        <end position="544"/>
    </location>
</feature>
<reference evidence="3" key="2">
    <citation type="submission" date="2014-02" db="EMBL/GenBank/DDBJ databases">
        <title>Complete DNA sequence of /Kuraishia capsulata/ illustrates novel genomic features among budding yeasts (/Saccharomycotina/).</title>
        <authorList>
            <person name="Morales L."/>
            <person name="Noel B."/>
            <person name="Porcel B."/>
            <person name="Marcet-Houben M."/>
            <person name="Hullo M-F."/>
            <person name="Sacerdot C."/>
            <person name="Tekaia F."/>
            <person name="Leh-Louis V."/>
            <person name="Despons L."/>
            <person name="Khanna V."/>
            <person name="Aury J-M."/>
            <person name="Barbe V."/>
            <person name="Couloux A."/>
            <person name="Labadie K."/>
            <person name="Pelletier E."/>
            <person name="Souciet J-L."/>
            <person name="Boekhout T."/>
            <person name="Gabaldon T."/>
            <person name="Wincker P."/>
            <person name="Dujon B."/>
        </authorList>
    </citation>
    <scope>NUCLEOTIDE SEQUENCE</scope>
    <source>
        <strain evidence="3">CBS 1993</strain>
    </source>
</reference>
<organism evidence="3 4">
    <name type="scientific">Kuraishia capsulata CBS 1993</name>
    <dbReference type="NCBI Taxonomy" id="1382522"/>
    <lineage>
        <taxon>Eukaryota</taxon>
        <taxon>Fungi</taxon>
        <taxon>Dikarya</taxon>
        <taxon>Ascomycota</taxon>
        <taxon>Saccharomycotina</taxon>
        <taxon>Pichiomycetes</taxon>
        <taxon>Pichiales</taxon>
        <taxon>Pichiaceae</taxon>
        <taxon>Kuraishia</taxon>
    </lineage>
</organism>
<feature type="domain" description="BRCT" evidence="2">
    <location>
        <begin position="1"/>
        <end position="96"/>
    </location>
</feature>
<evidence type="ECO:0000259" key="2">
    <source>
        <dbReference type="PROSITE" id="PS50172"/>
    </source>
</evidence>
<dbReference type="GO" id="GO:0005634">
    <property type="term" value="C:nucleus"/>
    <property type="evidence" value="ECO:0007669"/>
    <property type="project" value="TreeGrafter"/>
</dbReference>
<dbReference type="SUPFAM" id="SSF52113">
    <property type="entry name" value="BRCT domain"/>
    <property type="match status" value="3"/>
</dbReference>
<dbReference type="PROSITE" id="PS50172">
    <property type="entry name" value="BRCT"/>
    <property type="match status" value="4"/>
</dbReference>
<dbReference type="Pfam" id="PF16770">
    <property type="entry name" value="RTT107_BRCT_5"/>
    <property type="match status" value="1"/>
</dbReference>
<keyword evidence="4" id="KW-1185">Reference proteome</keyword>
<dbReference type="SMART" id="SM00292">
    <property type="entry name" value="BRCT"/>
    <property type="match status" value="5"/>
</dbReference>
<evidence type="ECO:0000313" key="4">
    <source>
        <dbReference type="Proteomes" id="UP000019384"/>
    </source>
</evidence>
<dbReference type="InterPro" id="IPR001357">
    <property type="entry name" value="BRCT_dom"/>
</dbReference>
<dbReference type="Proteomes" id="UP000019384">
    <property type="component" value="Unassembled WGS sequence"/>
</dbReference>
<dbReference type="OrthoDB" id="342264at2759"/>
<sequence>MSLFGGFVFLVVGNFEHMLLPDITLALVSNGVKKEDILYEKWRSEDELDRISHVVCDEPREQFTELKRRLVPIVTTSWLLSSTARGKLVPTNPYSSDPNHLLKDVFLCCASIPEHDKAFIHETIVILGGQYSEQLTKSTTHLVTLDMAHEKCSIAQHFNDANPVEEVTGEPQRIKIVLPEWLEKTLLLKAVQNEDDFEPTRVASSTKTASKTASRTAATGKALKSYKIYFNDDFQFSARLMKSIAELVQSQSGKIVQNVKESTHFITRFRSGERYKIALKKMASSQKPVIGNILLFLNLVLEHDLSHRNLLTYPLSSGTLSSMESFVLCQTNYTGEARAYIQQLAILLGAKITKTLKPTNTHLIASKAVGKKYDAAKSWGLKIVSHQWLEEQYVFRENFGKSESDFPCNTDKNTVPGIGAFDITAEVLLNDLAMTVSDSESENLLVSGAANANEQTSEQQIEKGLEKELGHEPLPQVQIGESTGVSAEAIKHEHSPPSTAIFDDDKENTGLGARPKTLHEKRSSTQKAEKASTKKAKQNIQPENGKPYNIVTVITGHDALSKADLKKLATVGIKVLDKPQDDQNCIIAPSILRTEKFLMSVSKGLTYMLHTQFLTDVLGTLDVAPRLSDFKKLKPAVTDYPLSKYIDFTNEKVKQLFGDTEVGPEDINNLLENYTRRKTSGDLLFTGFHFNLSANLTGGIKVVGGILESFGATYSEFTDEVKLGKNRTLLLCNENDSNLITAFEKKSRKHSQIVEWNWVIRCIFTGAASD</sequence>
<dbReference type="PANTHER" id="PTHR47667:SF1">
    <property type="entry name" value="REGULATOR OF TY1 TRANSPOSITION PROTEIN 107"/>
    <property type="match status" value="1"/>
</dbReference>
<name>W6MM18_9ASCO</name>
<dbReference type="GO" id="GO:0035361">
    <property type="term" value="C:Cul8-RING ubiquitin ligase complex"/>
    <property type="evidence" value="ECO:0007669"/>
    <property type="project" value="TreeGrafter"/>
</dbReference>
<feature type="domain" description="BRCT" evidence="2">
    <location>
        <begin position="315"/>
        <end position="391"/>
    </location>
</feature>
<dbReference type="AlphaFoldDB" id="W6MM18"/>
<protein>
    <recommendedName>
        <fullName evidence="2">BRCT domain-containing protein</fullName>
    </recommendedName>
</protein>
<feature type="compositionally biased region" description="Basic and acidic residues" evidence="1">
    <location>
        <begin position="517"/>
        <end position="532"/>
    </location>
</feature>